<dbReference type="Gene3D" id="3.40.50.410">
    <property type="entry name" value="von Willebrand factor, type A domain"/>
    <property type="match status" value="1"/>
</dbReference>
<dbReference type="InterPro" id="IPR036465">
    <property type="entry name" value="vWFA_dom_sf"/>
</dbReference>
<dbReference type="SMART" id="SM00327">
    <property type="entry name" value="VWA"/>
    <property type="match status" value="1"/>
</dbReference>
<dbReference type="Proteomes" id="UP000076770">
    <property type="component" value="Chromosome i"/>
</dbReference>
<protein>
    <submittedName>
        <fullName evidence="3">von Willebrand factor type A</fullName>
    </submittedName>
</protein>
<dbReference type="PANTHER" id="PTHR45737">
    <property type="entry name" value="VON WILLEBRAND FACTOR A DOMAIN-CONTAINING PROTEIN 5A"/>
    <property type="match status" value="1"/>
</dbReference>
<evidence type="ECO:0000313" key="3">
    <source>
        <dbReference type="EMBL" id="SAI84675.1"/>
    </source>
</evidence>
<sequence>MLRELILICRLLLYRLLSACLLFNGRCWRLLYLLLWFFSTTFDAKEGIVRIFITTDWTSPCHVCIKGVIVLKNFYYNILDMAIAISLKQSHTYVYSDRPTEVGFIVYIVPQQGAITSSIHYIIMIDNSPSMRGEKLNTAVQSAQKLLYSLNEGDYVTLILFSNHPEIKYQGPAKGIITFDVGKGYTTRLHEAVNFALNLAKQSQVPNKIIMLTDGKPTDKRNVKDYEKFDIPPNTQIITIGIGSDYNERILKKLADKSSGKFYHLKDISELPDVFESQRTTSTYAHNLNLIVPQGFMPFNYDLPIRIPIVEKLIAVYGSFVIPAGKDPYTITFTADYIDPIDNQRKTVTKSVILQRGNPEVVESHLDRDVILEIRYYRLLREYSEALEAGKDTTKVLNELKRVADETRKPELIEETKKLSNDSKSDLSEITRKMRQ</sequence>
<proteinExistence type="predicted"/>
<dbReference type="Pfam" id="PF18677">
    <property type="entry name" value="ArnB_C"/>
    <property type="match status" value="1"/>
</dbReference>
<evidence type="ECO:0000256" key="1">
    <source>
        <dbReference type="SAM" id="MobiDB-lite"/>
    </source>
</evidence>
<feature type="region of interest" description="Disordered" evidence="1">
    <location>
        <begin position="414"/>
        <end position="436"/>
    </location>
</feature>
<dbReference type="EMBL" id="LT549890">
    <property type="protein sequence ID" value="SAI84675.1"/>
    <property type="molecule type" value="Genomic_DNA"/>
</dbReference>
<evidence type="ECO:0000259" key="2">
    <source>
        <dbReference type="PROSITE" id="PS50234"/>
    </source>
</evidence>
<dbReference type="PANTHER" id="PTHR45737:SF6">
    <property type="entry name" value="VON WILLEBRAND FACTOR A DOMAIN-CONTAINING PROTEIN 5A"/>
    <property type="match status" value="1"/>
</dbReference>
<dbReference type="PATRIC" id="fig|2287.9.peg.1132"/>
<reference evidence="4" key="1">
    <citation type="submission" date="2016-04" db="EMBL/GenBank/DDBJ databases">
        <authorList>
            <person name="Shah S.A."/>
            <person name="Garrett R.A."/>
        </authorList>
    </citation>
    <scope>NUCLEOTIDE SEQUENCE [LARGE SCALE GENOMIC DNA]</scope>
    <source>
        <strain evidence="4">ATCC 35091 / DSM 1616 / JCM 8930 / NBRC 15331 / P1</strain>
    </source>
</reference>
<organism evidence="3 4">
    <name type="scientific">Saccharolobus solfataricus</name>
    <name type="common">Sulfolobus solfataricus</name>
    <dbReference type="NCBI Taxonomy" id="2287"/>
    <lineage>
        <taxon>Archaea</taxon>
        <taxon>Thermoproteota</taxon>
        <taxon>Thermoprotei</taxon>
        <taxon>Sulfolobales</taxon>
        <taxon>Sulfolobaceae</taxon>
        <taxon>Saccharolobus</taxon>
    </lineage>
</organism>
<dbReference type="Pfam" id="PF00092">
    <property type="entry name" value="VWA"/>
    <property type="match status" value="1"/>
</dbReference>
<dbReference type="SUPFAM" id="SSF53300">
    <property type="entry name" value="vWA-like"/>
    <property type="match status" value="1"/>
</dbReference>
<accession>A0A157T028</accession>
<evidence type="ECO:0000313" key="4">
    <source>
        <dbReference type="Proteomes" id="UP000076770"/>
    </source>
</evidence>
<dbReference type="PROSITE" id="PS50234">
    <property type="entry name" value="VWFA"/>
    <property type="match status" value="1"/>
</dbReference>
<dbReference type="InterPro" id="IPR040929">
    <property type="entry name" value="ArnB_C"/>
</dbReference>
<dbReference type="CDD" id="cd00198">
    <property type="entry name" value="vWFA"/>
    <property type="match status" value="1"/>
</dbReference>
<name>A0A157T028_SACSO</name>
<feature type="domain" description="VWFA" evidence="2">
    <location>
        <begin position="120"/>
        <end position="278"/>
    </location>
</feature>
<gene>
    <name evidence="3" type="ORF">SSOP1_1121</name>
</gene>
<dbReference type="AlphaFoldDB" id="A0A157T028"/>
<dbReference type="InterPro" id="IPR002035">
    <property type="entry name" value="VWF_A"/>
</dbReference>